<evidence type="ECO:0000256" key="2">
    <source>
        <dbReference type="ARBA" id="ARBA00022806"/>
    </source>
</evidence>
<dbReference type="InterPro" id="IPR000330">
    <property type="entry name" value="SNF2_N"/>
</dbReference>
<evidence type="ECO:0000313" key="6">
    <source>
        <dbReference type="Proteomes" id="UP000297322"/>
    </source>
</evidence>
<feature type="domain" description="Helicase ATP-binding" evidence="3">
    <location>
        <begin position="205"/>
        <end position="372"/>
    </location>
</feature>
<dbReference type="InterPro" id="IPR001650">
    <property type="entry name" value="Helicase_C-like"/>
</dbReference>
<accession>A0A4Y9TP49</accession>
<keyword evidence="1" id="KW-0378">Hydrolase</keyword>
<dbReference type="InterPro" id="IPR049730">
    <property type="entry name" value="SNF2/RAD54-like_C"/>
</dbReference>
<keyword evidence="2" id="KW-0067">ATP-binding</keyword>
<dbReference type="EMBL" id="SPVI01000003">
    <property type="protein sequence ID" value="TFW44229.1"/>
    <property type="molecule type" value="Genomic_DNA"/>
</dbReference>
<evidence type="ECO:0000313" key="5">
    <source>
        <dbReference type="EMBL" id="TFW44229.1"/>
    </source>
</evidence>
<dbReference type="GO" id="GO:0004386">
    <property type="term" value="F:helicase activity"/>
    <property type="evidence" value="ECO:0007669"/>
    <property type="project" value="UniProtKB-KW"/>
</dbReference>
<proteinExistence type="predicted"/>
<dbReference type="GO" id="GO:0005524">
    <property type="term" value="F:ATP binding"/>
    <property type="evidence" value="ECO:0007669"/>
    <property type="project" value="InterPro"/>
</dbReference>
<protein>
    <recommendedName>
        <fullName evidence="7">RNA polymerase-associated protein RapA</fullName>
    </recommendedName>
</protein>
<dbReference type="Pfam" id="PF00176">
    <property type="entry name" value="SNF2-rel_dom"/>
    <property type="match status" value="1"/>
</dbReference>
<dbReference type="PANTHER" id="PTHR45766:SF6">
    <property type="entry name" value="SWI_SNF-RELATED MATRIX-ASSOCIATED ACTIN-DEPENDENT REGULATOR OF CHROMATIN SUBFAMILY A-LIKE PROTEIN 1"/>
    <property type="match status" value="1"/>
</dbReference>
<dbReference type="SMART" id="SM00487">
    <property type="entry name" value="DEXDc"/>
    <property type="match status" value="1"/>
</dbReference>
<dbReference type="SMART" id="SM00490">
    <property type="entry name" value="HELICc"/>
    <property type="match status" value="1"/>
</dbReference>
<organism evidence="5 6">
    <name type="scientific">Pseudomonas fluorescens</name>
    <dbReference type="NCBI Taxonomy" id="294"/>
    <lineage>
        <taxon>Bacteria</taxon>
        <taxon>Pseudomonadati</taxon>
        <taxon>Pseudomonadota</taxon>
        <taxon>Gammaproteobacteria</taxon>
        <taxon>Pseudomonadales</taxon>
        <taxon>Pseudomonadaceae</taxon>
        <taxon>Pseudomonas</taxon>
    </lineage>
</organism>
<comment type="caution">
    <text evidence="5">The sequence shown here is derived from an EMBL/GenBank/DDBJ whole genome shotgun (WGS) entry which is preliminary data.</text>
</comment>
<dbReference type="InterPro" id="IPR038718">
    <property type="entry name" value="SNF2-like_sf"/>
</dbReference>
<feature type="domain" description="Helicase C-terminal" evidence="4">
    <location>
        <begin position="616"/>
        <end position="775"/>
    </location>
</feature>
<sequence length="1118" mass="124649">MVFEASVERWRSGSYGVVMELDRKDRGPQDSNQKEIPVGALVSLPNLPEKGTCRLVSADRGQIRLFSYTERTEFLISFRAQPLFRFAVSSGAKVRYPDPNHPRKVSFGIVVERREPNDDGLFSYLIRQADGVQLVLVEGQFVPIGGKGDPLTSIRSFNWYQPKEYFARWAFQDIFSLWCEGASGLPAMLGARVRPLGHQLYTARRVLWDRLPRFILADEVGLGKTIEAGLVLQSLLTQNPELRILIIAPGSMSRQWLNELYLKFGARAFVHIDANRLLSSTGTELTTLAEQRRLIVSSTALTTDPVFARTLGAKEWDIVVIDEAHQFPPGTPIYSLLEVLALNAWGVLLLSATPSKRDVASLVGLLALVAPDVYKTEDGELLEQRQVQQQSIWDRLNFTANILESARAEGRQLDQDSLEFLAEEWVEVLPDDPNACGMIDRLRAGNADAAMELVAYVQEFYRLDHRVIRNRRKTLRQLGLNWAPRQHIQLEYAPSRDEAIFLGHMEALPVGDGLASVALRSLYWRFATSTADNALAFLRKRQEALTTLGVDRVNHRNECSLDWLLSDPGPSEEQLIIDRILAATPPFEAERAWLNIAVPLAEAWLETGVCERIQSAVRWIETHLAEEASHQILVFTQDAQAVKEVVGILRARLSSSEIQEFHSEMPEADLAEVAFVFQHNPKCRLLVSDELGGEGRNFQNASAVVHLDLPLSTARIEQRVGRLDRIGRAADRPVISITLTGPLAAEQALLAVHVEVFKVFERSVGGLEFILPRLQRDMAIAYGEGAQVLRGLLPQLSARVDEALAATDEAFELSWDATKPQLDLATVQAQHLDEACDSQLAEEVVTRWARRLGLRTRRIESGAVEFKWEKDDLRVDLPGLTSGHGGFLQGTFNRSQALAHENLQYFGPGHQLIDSMLASLSSDDLGRVTAFAIPFEPKFKGTWLLHVLVKTRVNEALWAEDGMTAGLALRAESVYWPEVIPELVALLPGRDPGAAVVTNSSVRKLLTTPSEPPRTIPIKREQLSELPNLADLFSALSQGAELARSVIAQRQRDVAAVRVEQLKGYLRSELGWLKWQSEQGSAETASKARIDLEARQALLESVRQPITEIEGLALICLI</sequence>
<dbReference type="PROSITE" id="PS51194">
    <property type="entry name" value="HELICASE_CTER"/>
    <property type="match status" value="1"/>
</dbReference>
<keyword evidence="2" id="KW-0547">Nucleotide-binding</keyword>
<dbReference type="Proteomes" id="UP000297322">
    <property type="component" value="Unassembled WGS sequence"/>
</dbReference>
<name>A0A4Y9TP49_PSEFL</name>
<evidence type="ECO:0000256" key="1">
    <source>
        <dbReference type="ARBA" id="ARBA00022801"/>
    </source>
</evidence>
<dbReference type="Gene3D" id="3.40.50.300">
    <property type="entry name" value="P-loop containing nucleotide triphosphate hydrolases"/>
    <property type="match status" value="1"/>
</dbReference>
<evidence type="ECO:0008006" key="7">
    <source>
        <dbReference type="Google" id="ProtNLM"/>
    </source>
</evidence>
<evidence type="ECO:0000259" key="4">
    <source>
        <dbReference type="PROSITE" id="PS51194"/>
    </source>
</evidence>
<dbReference type="CDD" id="cd18793">
    <property type="entry name" value="SF2_C_SNF"/>
    <property type="match status" value="1"/>
</dbReference>
<dbReference type="Gene3D" id="3.40.50.10810">
    <property type="entry name" value="Tandem AAA-ATPase domain"/>
    <property type="match status" value="1"/>
</dbReference>
<dbReference type="InterPro" id="IPR027417">
    <property type="entry name" value="P-loop_NTPase"/>
</dbReference>
<keyword evidence="2" id="KW-0347">Helicase</keyword>
<dbReference type="GO" id="GO:0016787">
    <property type="term" value="F:hydrolase activity"/>
    <property type="evidence" value="ECO:0007669"/>
    <property type="project" value="UniProtKB-KW"/>
</dbReference>
<dbReference type="Pfam" id="PF00271">
    <property type="entry name" value="Helicase_C"/>
    <property type="match status" value="1"/>
</dbReference>
<dbReference type="InterPro" id="IPR014001">
    <property type="entry name" value="Helicase_ATP-bd"/>
</dbReference>
<dbReference type="PANTHER" id="PTHR45766">
    <property type="entry name" value="DNA ANNEALING HELICASE AND ENDONUCLEASE ZRANB3 FAMILY MEMBER"/>
    <property type="match status" value="1"/>
</dbReference>
<dbReference type="AlphaFoldDB" id="A0A4Y9TP49"/>
<evidence type="ECO:0000259" key="3">
    <source>
        <dbReference type="PROSITE" id="PS51192"/>
    </source>
</evidence>
<reference evidence="5 6" key="1">
    <citation type="submission" date="2019-03" db="EMBL/GenBank/DDBJ databases">
        <title>Biocontrol and xenobiotic degradation properties of endophytic Pseudomonas fluorescens strain BRZ63.</title>
        <authorList>
            <person name="Chlebek D.A."/>
            <person name="Pinski A."/>
            <person name="Zur J.P."/>
            <person name="Michalska J."/>
            <person name="Hupert-Kocurek K.T."/>
        </authorList>
    </citation>
    <scope>NUCLEOTIDE SEQUENCE [LARGE SCALE GENOMIC DNA]</scope>
    <source>
        <strain evidence="5 6">BRZ63</strain>
    </source>
</reference>
<dbReference type="PROSITE" id="PS51192">
    <property type="entry name" value="HELICASE_ATP_BIND_1"/>
    <property type="match status" value="1"/>
</dbReference>
<gene>
    <name evidence="5" type="ORF">E4T65_06925</name>
</gene>
<dbReference type="SUPFAM" id="SSF52540">
    <property type="entry name" value="P-loop containing nucleoside triphosphate hydrolases"/>
    <property type="match status" value="1"/>
</dbReference>